<evidence type="ECO:0000259" key="1">
    <source>
        <dbReference type="Pfam" id="PF05299"/>
    </source>
</evidence>
<evidence type="ECO:0000313" key="3">
    <source>
        <dbReference type="Proteomes" id="UP001143304"/>
    </source>
</evidence>
<dbReference type="InterPro" id="IPR027268">
    <property type="entry name" value="Peptidase_M4/M1_CTD_sf"/>
</dbReference>
<feature type="domain" description="Peptidase M61 catalytic" evidence="1">
    <location>
        <begin position="150"/>
        <end position="207"/>
    </location>
</feature>
<dbReference type="InterPro" id="IPR007963">
    <property type="entry name" value="Peptidase_M61_catalytic"/>
</dbReference>
<sequence>MRTPDRVGHVFLPAWRRLLCLLLLLQSMASLSDEPVRKLLVRDGRTLEVIIGVDFDTSEHERLTDWVAYISDALANVFGHWPRHQWEIAITPAAAAGDDPIPWAQIHRNTVDRVDFFIAPRASLEQLKHAWTGYHELAHLLIPYQGWGDSWFSEGLASYYQNLMQARNGVLSEEEAWQSIYDGFSRGRADTEFDGQSLEQVSNTMRVNGGYMRVYWSGAWYFLTIDVLLRRQSEKSISLDTALQKLNNCCADDSLSAIEIARKLDELNGVALFGTLFNQARQSTRVPGFESIFTYLGINVIEGKVQLDTSGPGAALRQQITYLPNLSE</sequence>
<name>A0ABT3T1Y9_9GAMM</name>
<comment type="caution">
    <text evidence="2">The sequence shown here is derived from an EMBL/GenBank/DDBJ whole genome shotgun (WGS) entry which is preliminary data.</text>
</comment>
<organism evidence="2 3">
    <name type="scientific">Candidatus Marimicrobium litorale</name>
    <dbReference type="NCBI Taxonomy" id="2518991"/>
    <lineage>
        <taxon>Bacteria</taxon>
        <taxon>Pseudomonadati</taxon>
        <taxon>Pseudomonadota</taxon>
        <taxon>Gammaproteobacteria</taxon>
        <taxon>Cellvibrionales</taxon>
        <taxon>Halieaceae</taxon>
        <taxon>Marimicrobium</taxon>
    </lineage>
</organism>
<dbReference type="Pfam" id="PF05299">
    <property type="entry name" value="Peptidase_M61"/>
    <property type="match status" value="1"/>
</dbReference>
<dbReference type="RefSeq" id="WP_279248024.1">
    <property type="nucleotide sequence ID" value="NZ_SHNO01000001.1"/>
</dbReference>
<gene>
    <name evidence="2" type="ORF">EYC82_02720</name>
</gene>
<proteinExistence type="predicted"/>
<evidence type="ECO:0000313" key="2">
    <source>
        <dbReference type="EMBL" id="MCX2976269.1"/>
    </source>
</evidence>
<dbReference type="Proteomes" id="UP001143304">
    <property type="component" value="Unassembled WGS sequence"/>
</dbReference>
<reference evidence="2" key="1">
    <citation type="submission" date="2019-02" db="EMBL/GenBank/DDBJ databases">
        <authorList>
            <person name="Li S.-H."/>
        </authorList>
    </citation>
    <scope>NUCLEOTIDE SEQUENCE</scope>
    <source>
        <strain evidence="2">IMCC11814</strain>
    </source>
</reference>
<dbReference type="Gene3D" id="1.10.390.10">
    <property type="entry name" value="Neutral Protease Domain 2"/>
    <property type="match status" value="1"/>
</dbReference>
<dbReference type="SUPFAM" id="SSF55486">
    <property type="entry name" value="Metalloproteases ('zincins'), catalytic domain"/>
    <property type="match status" value="1"/>
</dbReference>
<keyword evidence="3" id="KW-1185">Reference proteome</keyword>
<protein>
    <recommendedName>
        <fullName evidence="1">Peptidase M61 catalytic domain-containing protein</fullName>
    </recommendedName>
</protein>
<accession>A0ABT3T1Y9</accession>
<dbReference type="EMBL" id="SHNO01000001">
    <property type="protein sequence ID" value="MCX2976269.1"/>
    <property type="molecule type" value="Genomic_DNA"/>
</dbReference>